<evidence type="ECO:0000256" key="1">
    <source>
        <dbReference type="ARBA" id="ARBA00007189"/>
    </source>
</evidence>
<dbReference type="Pfam" id="PF10087">
    <property type="entry name" value="DUF2325"/>
    <property type="match status" value="1"/>
</dbReference>
<sequence length="107" mass="11406">MKKPTITIIGGSQESTFKKIGQKYNCNVLFHCGKTRNGGTKKEFRPLIRKADSVVVLLGACGHVSQELVKELCKEQGVKIVFKEGFGASGAIKAGLEALNLTAKAAA</sequence>
<reference evidence="2 3" key="1">
    <citation type="submission" date="2019-08" db="EMBL/GenBank/DDBJ databases">
        <title>Bacillus genomes from the desert of Cuatro Cienegas, Coahuila.</title>
        <authorList>
            <person name="Olmedo-Alvarez G."/>
        </authorList>
    </citation>
    <scope>NUCLEOTIDE SEQUENCE [LARGE SCALE GENOMIC DNA]</scope>
    <source>
        <strain evidence="2 3">CH37_1T</strain>
    </source>
</reference>
<protein>
    <submittedName>
        <fullName evidence="2">DUF2325 domain-containing protein</fullName>
    </submittedName>
</protein>
<dbReference type="RefSeq" id="WP_148950692.1">
    <property type="nucleotide sequence ID" value="NZ_VTES01000006.1"/>
</dbReference>
<comment type="similarity">
    <text evidence="1">Belongs to the UPF0751 family.</text>
</comment>
<dbReference type="Proteomes" id="UP000323732">
    <property type="component" value="Unassembled WGS sequence"/>
</dbReference>
<name>A0A5D4SA71_9BACI</name>
<evidence type="ECO:0000313" key="2">
    <source>
        <dbReference type="EMBL" id="TYS60547.1"/>
    </source>
</evidence>
<proteinExistence type="inferred from homology"/>
<dbReference type="EMBL" id="VTES01000006">
    <property type="protein sequence ID" value="TYS60547.1"/>
    <property type="molecule type" value="Genomic_DNA"/>
</dbReference>
<accession>A0A5D4SA71</accession>
<dbReference type="AlphaFoldDB" id="A0A5D4SA71"/>
<evidence type="ECO:0000313" key="3">
    <source>
        <dbReference type="Proteomes" id="UP000323732"/>
    </source>
</evidence>
<comment type="caution">
    <text evidence="2">The sequence shown here is derived from an EMBL/GenBank/DDBJ whole genome shotgun (WGS) entry which is preliminary data.</text>
</comment>
<gene>
    <name evidence="2" type="ORF">FZD47_20255</name>
</gene>
<organism evidence="2 3">
    <name type="scientific">Bacillus infantis</name>
    <dbReference type="NCBI Taxonomy" id="324767"/>
    <lineage>
        <taxon>Bacteria</taxon>
        <taxon>Bacillati</taxon>
        <taxon>Bacillota</taxon>
        <taxon>Bacilli</taxon>
        <taxon>Bacillales</taxon>
        <taxon>Bacillaceae</taxon>
        <taxon>Bacillus</taxon>
    </lineage>
</organism>
<dbReference type="InterPro" id="IPR016772">
    <property type="entry name" value="UCP020408"/>
</dbReference>